<accession>A0A6N3CUG7</accession>
<sequence length="116" mass="12856">MYGFPPLQLTVVSVSNNTDKTVNDISFNYEGSMAEDVVMPTLKAHSNKQTGISTIHLQDHSNIMMYNKVDGKKFSYVLKPDAINPGKAVKYSGVLHVRINNVNENGELELAVTIEE</sequence>
<protein>
    <submittedName>
        <fullName evidence="1">Uncharacterized protein</fullName>
    </submittedName>
</protein>
<reference evidence="1" key="1">
    <citation type="submission" date="2019-11" db="EMBL/GenBank/DDBJ databases">
        <authorList>
            <person name="Feng L."/>
        </authorList>
    </citation>
    <scope>NUCLEOTIDE SEQUENCE</scope>
    <source>
        <strain evidence="1">CTertiumLFYP3</strain>
    </source>
</reference>
<dbReference type="AlphaFoldDB" id="A0A6N3CUG7"/>
<organism evidence="1">
    <name type="scientific">Clostridium tertium</name>
    <dbReference type="NCBI Taxonomy" id="1559"/>
    <lineage>
        <taxon>Bacteria</taxon>
        <taxon>Bacillati</taxon>
        <taxon>Bacillota</taxon>
        <taxon>Clostridia</taxon>
        <taxon>Eubacteriales</taxon>
        <taxon>Clostridiaceae</taxon>
        <taxon>Clostridium</taxon>
    </lineage>
</organism>
<evidence type="ECO:0000313" key="1">
    <source>
        <dbReference type="EMBL" id="VYU18171.1"/>
    </source>
</evidence>
<name>A0A6N3CUG7_9CLOT</name>
<dbReference type="EMBL" id="CACRTO010000017">
    <property type="protein sequence ID" value="VYU18171.1"/>
    <property type="molecule type" value="Genomic_DNA"/>
</dbReference>
<gene>
    <name evidence="1" type="ORF">CTLFYP3_01682</name>
</gene>
<dbReference type="RefSeq" id="WP_156626160.1">
    <property type="nucleotide sequence ID" value="NZ_CACRTO010000017.1"/>
</dbReference>
<proteinExistence type="predicted"/>